<dbReference type="Pfam" id="PF12473">
    <property type="entry name" value="DUF3694"/>
    <property type="match status" value="1"/>
</dbReference>
<evidence type="ECO:0000313" key="7">
    <source>
        <dbReference type="Proteomes" id="UP000887572"/>
    </source>
</evidence>
<dbReference type="SUPFAM" id="SSF52540">
    <property type="entry name" value="P-loop containing nucleoside triphosphate hydrolases"/>
    <property type="match status" value="1"/>
</dbReference>
<evidence type="ECO:0000256" key="4">
    <source>
        <dbReference type="SAM" id="Coils"/>
    </source>
</evidence>
<keyword evidence="1 3" id="KW-0547">Nucleotide-binding</keyword>
<dbReference type="PANTHER" id="PTHR47117">
    <property type="entry name" value="STAR-RELATED LIPID TRANSFER PROTEIN 9"/>
    <property type="match status" value="1"/>
</dbReference>
<comment type="similarity">
    <text evidence="3">Belongs to the TRAFAC class myosin-kinesin ATPase superfamily. Kinesin family.</text>
</comment>
<keyword evidence="3" id="KW-0505">Motor protein</keyword>
<dbReference type="FunFam" id="3.40.850.10:FF:000167">
    <property type="entry name" value="Uncharacterized protein"/>
    <property type="match status" value="1"/>
</dbReference>
<feature type="compositionally biased region" description="Acidic residues" evidence="5">
    <location>
        <begin position="804"/>
        <end position="819"/>
    </location>
</feature>
<dbReference type="PRINTS" id="PR00380">
    <property type="entry name" value="KINESINHEAVY"/>
</dbReference>
<keyword evidence="4" id="KW-0175">Coiled coil</keyword>
<dbReference type="Gene3D" id="3.40.850.10">
    <property type="entry name" value="Kinesin motor domain"/>
    <property type="match status" value="1"/>
</dbReference>
<feature type="compositionally biased region" description="Gly residues" evidence="5">
    <location>
        <begin position="1490"/>
        <end position="1499"/>
    </location>
</feature>
<feature type="region of interest" description="Disordered" evidence="5">
    <location>
        <begin position="1617"/>
        <end position="1646"/>
    </location>
</feature>
<dbReference type="InterPro" id="IPR032405">
    <property type="entry name" value="Kinesin_assoc"/>
</dbReference>
<feature type="coiled-coil region" evidence="4">
    <location>
        <begin position="389"/>
        <end position="430"/>
    </location>
</feature>
<dbReference type="Pfam" id="PF00225">
    <property type="entry name" value="Kinesin"/>
    <property type="match status" value="1"/>
</dbReference>
<dbReference type="GO" id="GO:0007018">
    <property type="term" value="P:microtubule-based movement"/>
    <property type="evidence" value="ECO:0007669"/>
    <property type="project" value="InterPro"/>
</dbReference>
<feature type="region of interest" description="Disordered" evidence="5">
    <location>
        <begin position="799"/>
        <end position="842"/>
    </location>
</feature>
<dbReference type="InterPro" id="IPR036961">
    <property type="entry name" value="Kinesin_motor_dom_sf"/>
</dbReference>
<feature type="region of interest" description="Disordered" evidence="5">
    <location>
        <begin position="1381"/>
        <end position="1430"/>
    </location>
</feature>
<dbReference type="PROSITE" id="PS50067">
    <property type="entry name" value="KINESIN_MOTOR_2"/>
    <property type="match status" value="1"/>
</dbReference>
<feature type="compositionally biased region" description="Low complexity" evidence="5">
    <location>
        <begin position="1618"/>
        <end position="1643"/>
    </location>
</feature>
<keyword evidence="2 3" id="KW-0067">ATP-binding</keyword>
<organism evidence="7 8">
    <name type="scientific">Globodera rostochiensis</name>
    <name type="common">Golden nematode worm</name>
    <name type="synonym">Heterodera rostochiensis</name>
    <dbReference type="NCBI Taxonomy" id="31243"/>
    <lineage>
        <taxon>Eukaryota</taxon>
        <taxon>Metazoa</taxon>
        <taxon>Ecdysozoa</taxon>
        <taxon>Nematoda</taxon>
        <taxon>Chromadorea</taxon>
        <taxon>Rhabditida</taxon>
        <taxon>Tylenchina</taxon>
        <taxon>Tylenchomorpha</taxon>
        <taxon>Tylenchoidea</taxon>
        <taxon>Heteroderidae</taxon>
        <taxon>Heteroderinae</taxon>
        <taxon>Globodera</taxon>
    </lineage>
</organism>
<feature type="region of interest" description="Disordered" evidence="5">
    <location>
        <begin position="1667"/>
        <end position="1729"/>
    </location>
</feature>
<sequence>MTVGSPSPSAVAEGIAAGDKVKVVVRVRPFSRRENGTDSVTQLVDHCTIRLTHPGEKSPKLFAFDFCFSVSEAGAELDKSVVAALPTDQQQQMFETVGTELVDNSFLGLNSCIFAYGQTGSGKSYTMMGTPDEPGIIPRLCTELFERLARETSNDGTRKFKLEMSFYEVYNERIRDLLGPPSKGCALSSKRFPSLKVREHSLFGPMVEGLSVYKVNNYDQIERLIEIGNGARTTAATLMNETSSRSHSVFSLKLTQTIADADDETFTGEKVSKISLIDLAGSERVQKTGAVGKRLEEGGNINRSLTALGKVIAALAEKRGNQFVPYRDSVLTWLLKENLGGNSRTTMIATISPSADNYEETLSTLRFADRAKRIQTHAVVNEDPNAKIIRELREEVERLRLLNQSHAEQNEQYQQAMEQITQRHQEDKCKALETQYEKFTQYIAQLSSNQQQQQNVQSPSTTPMTPFGGSGIVPSTSMANGICYLGQRDKGKFLEWAHRREELFAVHLEFLRKSIQQAAALAAEANSVVAAMATNGSPNVHYSVSLHIPAGNLRPSKLNVAGGDDGTEEEALEGGCVCEPIIVAKWKGRRLAQQQWTVEQMECKLAELRTGNNKHGISVGDNLNLPLFSNNLLARREKHSLIGVANVYLGHLLLCQVPKMDSQVLVINQQGEICGKMIVRIQRMEVRNALFEDDDDDYNDDYEDEDNFLGPEKYLGRSMLCRVEIDSLNSLNSDHCRLVFCQYSLHECPQVVVPSEEGPPEAQNTAIRINSAHEFEVICTRPFFEYVEEDALSIEVWGHRTSPDDDDAEEDADAEEGEVNGENGRGRMEPSGNRHAGDETNAGEFVHNDRLNLCDLVNQKKKSLQERWGEVTKRLEIWVELLELNSAGDYVPVTVKLTNNNGAFTNCGTGGVYKLRHGQQRRIRLQLKSWHQSEDVAHGTLPLRFSDIQSVSIGSIIVVDEDESHNLDSYQEADLARIRHQWGDLLQRRANYLQGEIQSLSSKKPPKSAAEGERERFLLQNWLELVEERNAISVPTSGIPGAPTEWNWTAEQNVSAGFERHCPLTFLQDGAQSPAAAGSANFLPMERPEECQLALALLEKRVTETWLECSCPWDSSLHECPALNRNSRGNECIFLIVKLLISISHPFPTEILLRKRICLNIGEPNSAGGGTIWPWSRRPDPLTGTGLFVDVVACIPKSSLDFEHREVLAKLAVQHATSCDQTEDGADGDLSLVSFGSSALPGALADYSPRDGANSNYLSEYVSKTIHAVEWLIKLDRLRQEEAIRRAVAKLCAERTSQPVADRRAFAQNGRMTRTISLPTTIGGNVPSKHTSPFDDHAEGEKRVPFPWVTVLHQNHHTHTVHPQMVKSSQSHTDGFSQLLQTRPSTVSTSASSSGYASMAPTAAVSDPSANHRRRPTSLNLFQSPGGGHQPMMRKTISMAFPLSDLSAEQIEQPQNEAGTIKPMLPLHSMNSIVNPCTNRLAGIDEEEGAIGGGSGRGSATGDNGNECQAVVGEQHQPHTFTSKAINALSSPEGTAQNRKKSNCFTSNNLLMMRDPLQQFSSSNGLVEALSSSSSSASSSSTASTTGSVAATSSSTSCCCVENRLFSPSPRTFPTAFAPGASSPNSSSSNSSSISSAATPRPSTRGGALLFFHNTAKTITMARGDNCGGGGDGDSGGDGDGQGTTKKRKKKPVMMLRMNSDANGDNCPPKSSSKTMASSTNARRMGFLN</sequence>
<feature type="region of interest" description="Disordered" evidence="5">
    <location>
        <begin position="1317"/>
        <end position="1339"/>
    </location>
</feature>
<feature type="compositionally biased region" description="Polar residues" evidence="5">
    <location>
        <begin position="1317"/>
        <end position="1331"/>
    </location>
</feature>
<dbReference type="InterPro" id="IPR019821">
    <property type="entry name" value="Kinesin_motor_CS"/>
</dbReference>
<evidence type="ECO:0000259" key="6">
    <source>
        <dbReference type="PROSITE" id="PS50067"/>
    </source>
</evidence>
<evidence type="ECO:0000256" key="3">
    <source>
        <dbReference type="PROSITE-ProRule" id="PRU00283"/>
    </source>
</evidence>
<dbReference type="GO" id="GO:0008017">
    <property type="term" value="F:microtubule binding"/>
    <property type="evidence" value="ECO:0007669"/>
    <property type="project" value="InterPro"/>
</dbReference>
<dbReference type="SMART" id="SM00129">
    <property type="entry name" value="KISc"/>
    <property type="match status" value="1"/>
</dbReference>
<proteinExistence type="inferred from homology"/>
<accession>A0A914IAY7</accession>
<reference evidence="8" key="1">
    <citation type="submission" date="2022-11" db="UniProtKB">
        <authorList>
            <consortium name="WormBaseParasite"/>
        </authorList>
    </citation>
    <scope>IDENTIFICATION</scope>
</reference>
<dbReference type="GO" id="GO:0005524">
    <property type="term" value="F:ATP binding"/>
    <property type="evidence" value="ECO:0007669"/>
    <property type="project" value="UniProtKB-UniRule"/>
</dbReference>
<feature type="compositionally biased region" description="Low complexity" evidence="5">
    <location>
        <begin position="1382"/>
        <end position="1400"/>
    </location>
</feature>
<dbReference type="Proteomes" id="UP000887572">
    <property type="component" value="Unplaced"/>
</dbReference>
<dbReference type="Pfam" id="PF16183">
    <property type="entry name" value="Kinesin_assoc"/>
    <property type="match status" value="1"/>
</dbReference>
<feature type="domain" description="Kinesin motor" evidence="6">
    <location>
        <begin position="20"/>
        <end position="374"/>
    </location>
</feature>
<feature type="compositionally biased region" description="Gly residues" evidence="5">
    <location>
        <begin position="1667"/>
        <end position="1682"/>
    </location>
</feature>
<dbReference type="GO" id="GO:0003777">
    <property type="term" value="F:microtubule motor activity"/>
    <property type="evidence" value="ECO:0007669"/>
    <property type="project" value="InterPro"/>
</dbReference>
<name>A0A914IAY7_GLORO</name>
<protein>
    <submittedName>
        <fullName evidence="8">Kinesin motor domain-containing protein</fullName>
    </submittedName>
</protein>
<keyword evidence="7" id="KW-1185">Reference proteome</keyword>
<evidence type="ECO:0000313" key="8">
    <source>
        <dbReference type="WBParaSite" id="Gr19_v10_g8222.t2"/>
    </source>
</evidence>
<feature type="compositionally biased region" description="Polar residues" evidence="5">
    <location>
        <begin position="1709"/>
        <end position="1722"/>
    </location>
</feature>
<dbReference type="WBParaSite" id="Gr19_v10_g8222.t2">
    <property type="protein sequence ID" value="Gr19_v10_g8222.t2"/>
    <property type="gene ID" value="Gr19_v10_g8222"/>
</dbReference>
<feature type="region of interest" description="Disordered" evidence="5">
    <location>
        <begin position="1488"/>
        <end position="1507"/>
    </location>
</feature>
<feature type="region of interest" description="Disordered" evidence="5">
    <location>
        <begin position="1572"/>
        <end position="1591"/>
    </location>
</feature>
<feature type="binding site" evidence="3">
    <location>
        <begin position="117"/>
        <end position="124"/>
    </location>
    <ligand>
        <name>ATP</name>
        <dbReference type="ChEBI" id="CHEBI:30616"/>
    </ligand>
</feature>
<evidence type="ECO:0000256" key="1">
    <source>
        <dbReference type="ARBA" id="ARBA00022741"/>
    </source>
</evidence>
<dbReference type="InterPro" id="IPR001752">
    <property type="entry name" value="Kinesin_motor_dom"/>
</dbReference>
<dbReference type="PROSITE" id="PS00411">
    <property type="entry name" value="KINESIN_MOTOR_1"/>
    <property type="match status" value="1"/>
</dbReference>
<evidence type="ECO:0000256" key="2">
    <source>
        <dbReference type="ARBA" id="ARBA00022840"/>
    </source>
</evidence>
<dbReference type="InterPro" id="IPR022164">
    <property type="entry name" value="Kinesin-like"/>
</dbReference>
<dbReference type="InterPro" id="IPR027417">
    <property type="entry name" value="P-loop_NTPase"/>
</dbReference>
<evidence type="ECO:0000256" key="5">
    <source>
        <dbReference type="SAM" id="MobiDB-lite"/>
    </source>
</evidence>